<reference evidence="1 2" key="1">
    <citation type="journal article" date="2019" name="Nat. Ecol. Evol.">
        <title>Megaphylogeny resolves global patterns of mushroom evolution.</title>
        <authorList>
            <person name="Varga T."/>
            <person name="Krizsan K."/>
            <person name="Foldi C."/>
            <person name="Dima B."/>
            <person name="Sanchez-Garcia M."/>
            <person name="Sanchez-Ramirez S."/>
            <person name="Szollosi G.J."/>
            <person name="Szarkandi J.G."/>
            <person name="Papp V."/>
            <person name="Albert L."/>
            <person name="Andreopoulos W."/>
            <person name="Angelini C."/>
            <person name="Antonin V."/>
            <person name="Barry K.W."/>
            <person name="Bougher N.L."/>
            <person name="Buchanan P."/>
            <person name="Buyck B."/>
            <person name="Bense V."/>
            <person name="Catcheside P."/>
            <person name="Chovatia M."/>
            <person name="Cooper J."/>
            <person name="Damon W."/>
            <person name="Desjardin D."/>
            <person name="Finy P."/>
            <person name="Geml J."/>
            <person name="Haridas S."/>
            <person name="Hughes K."/>
            <person name="Justo A."/>
            <person name="Karasinski D."/>
            <person name="Kautmanova I."/>
            <person name="Kiss B."/>
            <person name="Kocsube S."/>
            <person name="Kotiranta H."/>
            <person name="LaButti K.M."/>
            <person name="Lechner B.E."/>
            <person name="Liimatainen K."/>
            <person name="Lipzen A."/>
            <person name="Lukacs Z."/>
            <person name="Mihaltcheva S."/>
            <person name="Morgado L.N."/>
            <person name="Niskanen T."/>
            <person name="Noordeloos M.E."/>
            <person name="Ohm R.A."/>
            <person name="Ortiz-Santana B."/>
            <person name="Ovrebo C."/>
            <person name="Racz N."/>
            <person name="Riley R."/>
            <person name="Savchenko A."/>
            <person name="Shiryaev A."/>
            <person name="Soop K."/>
            <person name="Spirin V."/>
            <person name="Szebenyi C."/>
            <person name="Tomsovsky M."/>
            <person name="Tulloss R.E."/>
            <person name="Uehling J."/>
            <person name="Grigoriev I.V."/>
            <person name="Vagvolgyi C."/>
            <person name="Papp T."/>
            <person name="Martin F.M."/>
            <person name="Miettinen O."/>
            <person name="Hibbett D.S."/>
            <person name="Nagy L.G."/>
        </authorList>
    </citation>
    <scope>NUCLEOTIDE SEQUENCE [LARGE SCALE GENOMIC DNA]</scope>
    <source>
        <strain evidence="1 2">HHB13444</strain>
    </source>
</reference>
<dbReference type="Proteomes" id="UP000308197">
    <property type="component" value="Unassembled WGS sequence"/>
</dbReference>
<name>A0A5C3PJM5_9APHY</name>
<sequence>MSDQTDSIFAVIAKNPALCFDYNPRWGRGNPRSYIDNVTFPKVMTTKNFKYRVVADESDFGVRDAYGVQSDGSQKLNFLDWNAQHGIADSKTIKVYSVDPDSGNQYLVARWK</sequence>
<dbReference type="InParanoid" id="A0A5C3PJM5"/>
<evidence type="ECO:0000313" key="2">
    <source>
        <dbReference type="Proteomes" id="UP000308197"/>
    </source>
</evidence>
<dbReference type="Gene3D" id="2.60.40.1790">
    <property type="entry name" value="Fungal immunomodulatory protein Fve"/>
    <property type="match status" value="1"/>
</dbReference>
<protein>
    <submittedName>
        <fullName evidence="1">Immunomodulatory protein FIP-Fve</fullName>
    </submittedName>
</protein>
<dbReference type="SMR" id="A0A5C3PJM5"/>
<dbReference type="Pfam" id="PF09259">
    <property type="entry name" value="Fve"/>
    <property type="match status" value="1"/>
</dbReference>
<dbReference type="InterPro" id="IPR053742">
    <property type="entry name" value="Fungal_ImmunoLectin_sf"/>
</dbReference>
<accession>A0A5C3PJM5</accession>
<organism evidence="1 2">
    <name type="scientific">Polyporus arcularius HHB13444</name>
    <dbReference type="NCBI Taxonomy" id="1314778"/>
    <lineage>
        <taxon>Eukaryota</taxon>
        <taxon>Fungi</taxon>
        <taxon>Dikarya</taxon>
        <taxon>Basidiomycota</taxon>
        <taxon>Agaricomycotina</taxon>
        <taxon>Agaricomycetes</taxon>
        <taxon>Polyporales</taxon>
        <taxon>Polyporaceae</taxon>
        <taxon>Polyporus</taxon>
    </lineage>
</organism>
<dbReference type="GO" id="GO:0002682">
    <property type="term" value="P:regulation of immune system process"/>
    <property type="evidence" value="ECO:0007669"/>
    <property type="project" value="InterPro"/>
</dbReference>
<gene>
    <name evidence="1" type="ORF">K466DRAFT_73899</name>
</gene>
<dbReference type="AlphaFoldDB" id="A0A5C3PJM5"/>
<dbReference type="InterPro" id="IPR015339">
    <property type="entry name" value="Immunomodulatory_FIP-Fve_fun"/>
</dbReference>
<dbReference type="EMBL" id="ML211113">
    <property type="protein sequence ID" value="TFK88430.1"/>
    <property type="molecule type" value="Genomic_DNA"/>
</dbReference>
<dbReference type="InterPro" id="IPR036344">
    <property type="entry name" value="FIP_sf"/>
</dbReference>
<evidence type="ECO:0000313" key="1">
    <source>
        <dbReference type="EMBL" id="TFK88430.1"/>
    </source>
</evidence>
<keyword evidence="2" id="KW-1185">Reference proteome</keyword>
<dbReference type="GO" id="GO:0030246">
    <property type="term" value="F:carbohydrate binding"/>
    <property type="evidence" value="ECO:0007669"/>
    <property type="project" value="InterPro"/>
</dbReference>
<proteinExistence type="predicted"/>
<dbReference type="SUPFAM" id="SSF101542">
    <property type="entry name" value="Fungal immunomodulatory protein, FIP"/>
    <property type="match status" value="1"/>
</dbReference>